<gene>
    <name evidence="1" type="ORF">GK047_26120</name>
</gene>
<reference evidence="1" key="1">
    <citation type="submission" date="2020-02" db="EMBL/GenBank/DDBJ databases">
        <authorList>
            <person name="Shen X.-R."/>
            <person name="Zhang Y.-X."/>
        </authorList>
    </citation>
    <scope>NUCLEOTIDE SEQUENCE</scope>
    <source>
        <strain evidence="1">SYP-B3998</strain>
    </source>
</reference>
<dbReference type="SUPFAM" id="SSF46785">
    <property type="entry name" value="Winged helix' DNA-binding domain"/>
    <property type="match status" value="1"/>
</dbReference>
<sequence>MAQNDLNQALQRMQAKNITLTPQRYALLEYLYTRGSYVTVKDICDALIVRYPHMNAMAVNSSLHVFERLGLIRELAVVDTSGRYEAAIGS</sequence>
<accession>A0A6G4A649</accession>
<dbReference type="RefSeq" id="WP_163953255.1">
    <property type="nucleotide sequence ID" value="NZ_JAAIKC010000017.1"/>
</dbReference>
<protein>
    <recommendedName>
        <fullName evidence="2">Transcriptional repressor</fullName>
    </recommendedName>
</protein>
<dbReference type="InterPro" id="IPR002481">
    <property type="entry name" value="FUR"/>
</dbReference>
<dbReference type="EMBL" id="JAAIKC010000017">
    <property type="protein sequence ID" value="NEW09424.1"/>
    <property type="molecule type" value="Genomic_DNA"/>
</dbReference>
<proteinExistence type="predicted"/>
<dbReference type="InterPro" id="IPR036388">
    <property type="entry name" value="WH-like_DNA-bd_sf"/>
</dbReference>
<comment type="caution">
    <text evidence="1">The sequence shown here is derived from an EMBL/GenBank/DDBJ whole genome shotgun (WGS) entry which is preliminary data.</text>
</comment>
<name>A0A6G4A649_9BACL</name>
<dbReference type="GO" id="GO:0003700">
    <property type="term" value="F:DNA-binding transcription factor activity"/>
    <property type="evidence" value="ECO:0007669"/>
    <property type="project" value="InterPro"/>
</dbReference>
<dbReference type="AlphaFoldDB" id="A0A6G4A649"/>
<evidence type="ECO:0008006" key="2">
    <source>
        <dbReference type="Google" id="ProtNLM"/>
    </source>
</evidence>
<dbReference type="Gene3D" id="1.10.10.10">
    <property type="entry name" value="Winged helix-like DNA-binding domain superfamily/Winged helix DNA-binding domain"/>
    <property type="match status" value="1"/>
</dbReference>
<dbReference type="InterPro" id="IPR036390">
    <property type="entry name" value="WH_DNA-bd_sf"/>
</dbReference>
<organism evidence="1">
    <name type="scientific">Paenibacillus sp. SYP-B3998</name>
    <dbReference type="NCBI Taxonomy" id="2678564"/>
    <lineage>
        <taxon>Bacteria</taxon>
        <taxon>Bacillati</taxon>
        <taxon>Bacillota</taxon>
        <taxon>Bacilli</taxon>
        <taxon>Bacillales</taxon>
        <taxon>Paenibacillaceae</taxon>
        <taxon>Paenibacillus</taxon>
    </lineage>
</organism>
<evidence type="ECO:0000313" key="1">
    <source>
        <dbReference type="EMBL" id="NEW09424.1"/>
    </source>
</evidence>
<dbReference type="Pfam" id="PF01475">
    <property type="entry name" value="FUR"/>
    <property type="match status" value="1"/>
</dbReference>